<organism evidence="3 4">
    <name type="scientific">Paenibacillus apiarius</name>
    <dbReference type="NCBI Taxonomy" id="46240"/>
    <lineage>
        <taxon>Bacteria</taxon>
        <taxon>Bacillati</taxon>
        <taxon>Bacillota</taxon>
        <taxon>Bacilli</taxon>
        <taxon>Bacillales</taxon>
        <taxon>Paenibacillaceae</taxon>
        <taxon>Paenibacillus</taxon>
    </lineage>
</organism>
<name>A0ABT4DS34_9BACL</name>
<dbReference type="Gene3D" id="2.40.10.220">
    <property type="entry name" value="predicted glycosyltransferase like domains"/>
    <property type="match status" value="1"/>
</dbReference>
<keyword evidence="4" id="KW-1185">Reference proteome</keyword>
<protein>
    <submittedName>
        <fullName evidence="3">PilZ domain-containing protein</fullName>
    </submittedName>
</protein>
<dbReference type="Pfam" id="PF12945">
    <property type="entry name" value="PilZNR"/>
    <property type="match status" value="1"/>
</dbReference>
<gene>
    <name evidence="3" type="ORF">M5X09_10800</name>
</gene>
<proteinExistence type="predicted"/>
<accession>A0ABT4DS34</accession>
<reference evidence="3 4" key="1">
    <citation type="submission" date="2022-05" db="EMBL/GenBank/DDBJ databases">
        <title>Genome Sequencing of Bee-Associated Microbes.</title>
        <authorList>
            <person name="Dunlap C."/>
        </authorList>
    </citation>
    <scope>NUCLEOTIDE SEQUENCE [LARGE SCALE GENOMIC DNA]</scope>
    <source>
        <strain evidence="3 4">NRRL NRS-1438</strain>
    </source>
</reference>
<evidence type="ECO:0000313" key="3">
    <source>
        <dbReference type="EMBL" id="MCY9520161.1"/>
    </source>
</evidence>
<dbReference type="Pfam" id="PF07238">
    <property type="entry name" value="PilZ"/>
    <property type="match status" value="1"/>
</dbReference>
<evidence type="ECO:0000313" key="4">
    <source>
        <dbReference type="Proteomes" id="UP001207626"/>
    </source>
</evidence>
<comment type="caution">
    <text evidence="3">The sequence shown here is derived from an EMBL/GenBank/DDBJ whole genome shotgun (WGS) entry which is preliminary data.</text>
</comment>
<dbReference type="RefSeq" id="WP_087435354.1">
    <property type="nucleotide sequence ID" value="NZ_JAMDLV010000061.1"/>
</dbReference>
<feature type="domain" description="PilZ" evidence="1">
    <location>
        <begin position="100"/>
        <end position="207"/>
    </location>
</feature>
<evidence type="ECO:0000259" key="1">
    <source>
        <dbReference type="Pfam" id="PF07238"/>
    </source>
</evidence>
<dbReference type="Proteomes" id="UP001207626">
    <property type="component" value="Unassembled WGS sequence"/>
</dbReference>
<dbReference type="SUPFAM" id="SSF141371">
    <property type="entry name" value="PilZ domain-like"/>
    <property type="match status" value="1"/>
</dbReference>
<sequence length="214" mass="25219">MLPNINDMMYMQSVRAQDDEPTYKSRVTEIDEEHLWIEIPLCEKTGKYGLFAAGEELDVYYSQEDGMKWHFRTIVTGRRQDTIRMLSIRKPEQHWLTRMQRRNYLRVQANLETAVSTMDGVKFIALSEDISGGGMSFVTHPQWGLRESQLLQCWIAVAFRSGAIEHVPFTGQIVRIQPIHEERVAVMVKFEQISEVEQQKLIRYCFERQFELRK</sequence>
<evidence type="ECO:0000259" key="2">
    <source>
        <dbReference type="Pfam" id="PF12945"/>
    </source>
</evidence>
<feature type="domain" description="Type III secretion system flagellar brake protein YcgR PilZN" evidence="2">
    <location>
        <begin position="5"/>
        <end position="91"/>
    </location>
</feature>
<dbReference type="EMBL" id="JAMDLW010000013">
    <property type="protein sequence ID" value="MCY9520161.1"/>
    <property type="molecule type" value="Genomic_DNA"/>
</dbReference>
<dbReference type="InterPro" id="IPR009875">
    <property type="entry name" value="PilZ_domain"/>
</dbReference>
<dbReference type="InterPro" id="IPR009926">
    <property type="entry name" value="T3SS_YcgR_PilZN"/>
</dbReference>